<organism evidence="2 3">
    <name type="scientific">Aeribacillus pallidus</name>
    <dbReference type="NCBI Taxonomy" id="33936"/>
    <lineage>
        <taxon>Bacteria</taxon>
        <taxon>Bacillati</taxon>
        <taxon>Bacillota</taxon>
        <taxon>Bacilli</taxon>
        <taxon>Bacillales</taxon>
        <taxon>Bacillaceae</taxon>
        <taxon>Aeribacillus</taxon>
    </lineage>
</organism>
<dbReference type="OrthoDB" id="2680078at2"/>
<name>A0A165Y7N2_9BACI</name>
<evidence type="ECO:0000313" key="4">
    <source>
        <dbReference type="Proteomes" id="UP000214606"/>
    </source>
</evidence>
<gene>
    <name evidence="1" type="ORF">AP3564_10265</name>
    <name evidence="2" type="ORF">AZI98_06710</name>
</gene>
<dbReference type="Proteomes" id="UP000214606">
    <property type="component" value="Chromosome"/>
</dbReference>
<reference evidence="2 3" key="1">
    <citation type="submission" date="2016-04" db="EMBL/GenBank/DDBJ databases">
        <title>Draft genome sequence of Aeribacillus pallidus 8m3 from petroleum reservoir.</title>
        <authorList>
            <person name="Poltaraus A.B."/>
            <person name="Nazina T.N."/>
            <person name="Tourova T.P."/>
            <person name="Malakho S.M."/>
            <person name="Korshunova A.V."/>
            <person name="Sokolova D.S."/>
        </authorList>
    </citation>
    <scope>NUCLEOTIDE SEQUENCE [LARGE SCALE GENOMIC DNA]</scope>
    <source>
        <strain evidence="2 3">8m3</strain>
    </source>
</reference>
<evidence type="ECO:0000313" key="3">
    <source>
        <dbReference type="Proteomes" id="UP000076476"/>
    </source>
</evidence>
<dbReference type="STRING" id="33936.AZI98_06710"/>
<dbReference type="KEGG" id="apak:AP3564_10265"/>
<dbReference type="Proteomes" id="UP000076476">
    <property type="component" value="Unassembled WGS sequence"/>
</dbReference>
<dbReference type="AlphaFoldDB" id="A0A165Y7N2"/>
<proteinExistence type="predicted"/>
<sequence length="239" mass="26472">MSHLGHDTERLCIRVPKVYDWVNRQIDLPQLSFRKLSSIGFNFDGIAGTSEDPFSLFEDGLLNVNCYLSDSLGNPVDPNSPNSITVTEIVQPQGRQSVVVHLPKGGKITLQKVKVLIRGYIVVAISDLQGTVTSVSDAIPFATVQTFFLCAPPGTTLNSHVSYFETDANLIWDNKSFSQLDISITICLDVQMEAQVKLEVEGKFCRPRRELPSSLTCANPQIPPQCPEIFPNDDYALEE</sequence>
<evidence type="ECO:0000313" key="2">
    <source>
        <dbReference type="EMBL" id="KZN96809.1"/>
    </source>
</evidence>
<dbReference type="EMBL" id="LWBR01000014">
    <property type="protein sequence ID" value="KZN96809.1"/>
    <property type="molecule type" value="Genomic_DNA"/>
</dbReference>
<protein>
    <submittedName>
        <fullName evidence="2">Uncharacterized protein</fullName>
    </submittedName>
</protein>
<reference evidence="1 4" key="2">
    <citation type="submission" date="2016-10" db="EMBL/GenBank/DDBJ databases">
        <title>The whole genome sequencing and assembly of Aeribacillus pallidus KCTC3564 strain.</title>
        <authorList>
            <person name="Lee Y.-J."/>
            <person name="Park M.-K."/>
            <person name="Yi H."/>
            <person name="Bahn Y.-S."/>
            <person name="Kim J.F."/>
            <person name="Lee D.-W."/>
        </authorList>
    </citation>
    <scope>NUCLEOTIDE SEQUENCE [LARGE SCALE GENOMIC DNA]</scope>
    <source>
        <strain evidence="1 4">KCTC3564</strain>
    </source>
</reference>
<keyword evidence="3" id="KW-1185">Reference proteome</keyword>
<accession>A0A165Y7N2</accession>
<dbReference type="RefSeq" id="WP_063387513.1">
    <property type="nucleotide sequence ID" value="NZ_CP017703.1"/>
</dbReference>
<evidence type="ECO:0000313" key="1">
    <source>
        <dbReference type="EMBL" id="ASS90555.1"/>
    </source>
</evidence>
<dbReference type="EMBL" id="CP017703">
    <property type="protein sequence ID" value="ASS90555.1"/>
    <property type="molecule type" value="Genomic_DNA"/>
</dbReference>
<dbReference type="GeneID" id="301125426"/>